<evidence type="ECO:0000313" key="4">
    <source>
        <dbReference type="WBParaSite" id="PDA_v2.g10592.t1"/>
    </source>
</evidence>
<dbReference type="Proteomes" id="UP000887578">
    <property type="component" value="Unplaced"/>
</dbReference>
<dbReference type="PANTHER" id="PTHR33845">
    <property type="entry name" value="C2H2-TYPE DOMAIN-CONTAINING PROTEIN"/>
    <property type="match status" value="1"/>
</dbReference>
<evidence type="ECO:0000256" key="1">
    <source>
        <dbReference type="SAM" id="MobiDB-lite"/>
    </source>
</evidence>
<name>A0A914NYU7_9BILA</name>
<proteinExistence type="predicted"/>
<keyword evidence="3" id="KW-1185">Reference proteome</keyword>
<sequence length="292" mass="34045">MWKHHGIGQGKKMKVGKAALKNNLLINLTTSDTFDGKYIFWQNTGSVAEKKKEKKAAAKQSDSDSDDEDSNEDSRYKLFQCNEPNCIKKYVNYGNLVNHMESGKHRYKLLRKTLYDYALKKFGEHLDDLKEHQLQLYARETFQDFVTTSDVIVNEGWALRVNAKNKRFSDDVHKFVEELLTECIRKKKRFDPKVAEEVMENAKKSNGKSRFSPSERLHSTQLSGLAQRKLKKMKASLNDQIDTEILRNDRVLINDEIEADTGKWFTMRLETLNIFQEILKLNLKMIQTMLQL</sequence>
<organism evidence="3 4">
    <name type="scientific">Panagrolaimus davidi</name>
    <dbReference type="NCBI Taxonomy" id="227884"/>
    <lineage>
        <taxon>Eukaryota</taxon>
        <taxon>Metazoa</taxon>
        <taxon>Ecdysozoa</taxon>
        <taxon>Nematoda</taxon>
        <taxon>Chromadorea</taxon>
        <taxon>Rhabditida</taxon>
        <taxon>Tylenchina</taxon>
        <taxon>Panagrolaimomorpha</taxon>
        <taxon>Panagrolaimoidea</taxon>
        <taxon>Panagrolaimidae</taxon>
        <taxon>Panagrolaimus</taxon>
    </lineage>
</organism>
<evidence type="ECO:0000313" key="3">
    <source>
        <dbReference type="Proteomes" id="UP000887578"/>
    </source>
</evidence>
<protein>
    <submittedName>
        <fullName evidence="4">C2H2-type domain-containing protein</fullName>
    </submittedName>
</protein>
<dbReference type="InterPro" id="IPR013087">
    <property type="entry name" value="Znf_C2H2_type"/>
</dbReference>
<dbReference type="WBParaSite" id="PDA_v2.g10592.t1">
    <property type="protein sequence ID" value="PDA_v2.g10592.t1"/>
    <property type="gene ID" value="PDA_v2.g10592"/>
</dbReference>
<feature type="region of interest" description="Disordered" evidence="1">
    <location>
        <begin position="51"/>
        <end position="72"/>
    </location>
</feature>
<reference evidence="4" key="1">
    <citation type="submission" date="2022-11" db="UniProtKB">
        <authorList>
            <consortium name="WormBaseParasite"/>
        </authorList>
    </citation>
    <scope>IDENTIFICATION</scope>
</reference>
<feature type="domain" description="C2H2-type" evidence="2">
    <location>
        <begin position="81"/>
        <end position="105"/>
    </location>
</feature>
<evidence type="ECO:0000259" key="2">
    <source>
        <dbReference type="PROSITE" id="PS00028"/>
    </source>
</evidence>
<dbReference type="PROSITE" id="PS00028">
    <property type="entry name" value="ZINC_FINGER_C2H2_1"/>
    <property type="match status" value="1"/>
</dbReference>
<accession>A0A914NYU7</accession>
<dbReference type="PANTHER" id="PTHR33845:SF1">
    <property type="entry name" value="C2H2-TYPE DOMAIN-CONTAINING PROTEIN"/>
    <property type="match status" value="1"/>
</dbReference>
<dbReference type="AlphaFoldDB" id="A0A914NYU7"/>